<accession>A0A6V7NH03</accession>
<dbReference type="CDD" id="cd09272">
    <property type="entry name" value="RNase_HI_RT_Ty1"/>
    <property type="match status" value="1"/>
</dbReference>
<gene>
    <name evidence="1" type="ORF">CB5_LOCUS1073</name>
</gene>
<proteinExistence type="predicted"/>
<reference evidence="1" key="1">
    <citation type="submission" date="2020-07" db="EMBL/GenBank/DDBJ databases">
        <authorList>
            <person name="Lin J."/>
        </authorList>
    </citation>
    <scope>NUCLEOTIDE SEQUENCE</scope>
</reference>
<dbReference type="PANTHER" id="PTHR11439">
    <property type="entry name" value="GAG-POL-RELATED RETROTRANSPOSON"/>
    <property type="match status" value="1"/>
</dbReference>
<dbReference type="AlphaFoldDB" id="A0A6V7NH03"/>
<dbReference type="PANTHER" id="PTHR11439:SF483">
    <property type="entry name" value="PEPTIDE SYNTHASE GLIP-LIKE, PUTATIVE (AFU_ORTHOLOGUE AFUA_3G12920)-RELATED"/>
    <property type="match status" value="1"/>
</dbReference>
<evidence type="ECO:0000313" key="1">
    <source>
        <dbReference type="EMBL" id="CAD1817862.1"/>
    </source>
</evidence>
<organism evidence="1">
    <name type="scientific">Ananas comosus var. bracteatus</name>
    <name type="common">red pineapple</name>
    <dbReference type="NCBI Taxonomy" id="296719"/>
    <lineage>
        <taxon>Eukaryota</taxon>
        <taxon>Viridiplantae</taxon>
        <taxon>Streptophyta</taxon>
        <taxon>Embryophyta</taxon>
        <taxon>Tracheophyta</taxon>
        <taxon>Spermatophyta</taxon>
        <taxon>Magnoliopsida</taxon>
        <taxon>Liliopsida</taxon>
        <taxon>Poales</taxon>
        <taxon>Bromeliaceae</taxon>
        <taxon>Bromelioideae</taxon>
        <taxon>Ananas</taxon>
    </lineage>
</organism>
<evidence type="ECO:0008006" key="2">
    <source>
        <dbReference type="Google" id="ProtNLM"/>
    </source>
</evidence>
<dbReference type="EMBL" id="LR862138">
    <property type="protein sequence ID" value="CAD1817862.1"/>
    <property type="molecule type" value="Genomic_DNA"/>
</dbReference>
<name>A0A6V7NH03_ANACO</name>
<sequence>MSLGRIGETLSVRRLFDVLGPAQIGLWYPKGTNFNLIGFSDADFAGCKVDRKSTSGTCQFLGHSLSHGLRKSKIRLHFQPPKPSISRRIVVVHKFLWMKQTLEDFGVHQKQVPIKCDNTSAINISRNPIQHSRN</sequence>
<protein>
    <recommendedName>
        <fullName evidence="2">Retrovirus-related Pol polyprotein from transposon TNT 1-94</fullName>
    </recommendedName>
</protein>